<keyword evidence="6" id="KW-0238">DNA-binding</keyword>
<organism evidence="12 13">
    <name type="scientific">Acacia crassicarpa</name>
    <name type="common">northern wattle</name>
    <dbReference type="NCBI Taxonomy" id="499986"/>
    <lineage>
        <taxon>Eukaryota</taxon>
        <taxon>Viridiplantae</taxon>
        <taxon>Streptophyta</taxon>
        <taxon>Embryophyta</taxon>
        <taxon>Tracheophyta</taxon>
        <taxon>Spermatophyta</taxon>
        <taxon>Magnoliopsida</taxon>
        <taxon>eudicotyledons</taxon>
        <taxon>Gunneridae</taxon>
        <taxon>Pentapetalae</taxon>
        <taxon>rosids</taxon>
        <taxon>fabids</taxon>
        <taxon>Fabales</taxon>
        <taxon>Fabaceae</taxon>
        <taxon>Caesalpinioideae</taxon>
        <taxon>mimosoid clade</taxon>
        <taxon>Acacieae</taxon>
        <taxon>Acacia</taxon>
    </lineage>
</organism>
<dbReference type="GO" id="GO:0050793">
    <property type="term" value="P:regulation of developmental process"/>
    <property type="evidence" value="ECO:0007669"/>
    <property type="project" value="TreeGrafter"/>
</dbReference>
<keyword evidence="3" id="KW-0863">Zinc-finger</keyword>
<evidence type="ECO:0000256" key="8">
    <source>
        <dbReference type="ARBA" id="ARBA00023163"/>
    </source>
</evidence>
<feature type="compositionally biased region" description="Low complexity" evidence="10">
    <location>
        <begin position="30"/>
        <end position="44"/>
    </location>
</feature>
<dbReference type="GO" id="GO:0000976">
    <property type="term" value="F:transcription cis-regulatory region binding"/>
    <property type="evidence" value="ECO:0007669"/>
    <property type="project" value="TreeGrafter"/>
</dbReference>
<name>A0AAE1MI39_9FABA</name>
<evidence type="ECO:0000256" key="6">
    <source>
        <dbReference type="ARBA" id="ARBA00023125"/>
    </source>
</evidence>
<dbReference type="NCBIfam" id="TIGR01566">
    <property type="entry name" value="ZF_HD_prot_N"/>
    <property type="match status" value="1"/>
</dbReference>
<dbReference type="GO" id="GO:0005634">
    <property type="term" value="C:nucleus"/>
    <property type="evidence" value="ECO:0007669"/>
    <property type="project" value="UniProtKB-SubCell"/>
</dbReference>
<keyword evidence="4" id="KW-0862">Zinc</keyword>
<feature type="region of interest" description="Disordered" evidence="10">
    <location>
        <begin position="194"/>
        <end position="236"/>
    </location>
</feature>
<evidence type="ECO:0000256" key="3">
    <source>
        <dbReference type="ARBA" id="ARBA00022771"/>
    </source>
</evidence>
<evidence type="ECO:0000256" key="4">
    <source>
        <dbReference type="ARBA" id="ARBA00022833"/>
    </source>
</evidence>
<comment type="subcellular location">
    <subcellularLocation>
        <location evidence="1">Nucleus</location>
    </subcellularLocation>
</comment>
<evidence type="ECO:0000256" key="2">
    <source>
        <dbReference type="ARBA" id="ARBA00022723"/>
    </source>
</evidence>
<dbReference type="GO" id="GO:0003700">
    <property type="term" value="F:DNA-binding transcription factor activity"/>
    <property type="evidence" value="ECO:0007669"/>
    <property type="project" value="TreeGrafter"/>
</dbReference>
<dbReference type="Pfam" id="PF04770">
    <property type="entry name" value="ZF-HD_dimer"/>
    <property type="match status" value="1"/>
</dbReference>
<gene>
    <name evidence="12" type="ORF">QN277_004161</name>
</gene>
<dbReference type="PANTHER" id="PTHR31948:SF72">
    <property type="entry name" value="ZINC-FINGER HOMEODOMAIN PROTEIN 10"/>
    <property type="match status" value="1"/>
</dbReference>
<feature type="compositionally biased region" description="Low complexity" evidence="10">
    <location>
        <begin position="147"/>
        <end position="165"/>
    </location>
</feature>
<evidence type="ECO:0000256" key="7">
    <source>
        <dbReference type="ARBA" id="ARBA00023155"/>
    </source>
</evidence>
<feature type="region of interest" description="Disordered" evidence="10">
    <location>
        <begin position="1"/>
        <end position="60"/>
    </location>
</feature>
<feature type="region of interest" description="Disordered" evidence="10">
    <location>
        <begin position="112"/>
        <end position="180"/>
    </location>
</feature>
<evidence type="ECO:0000259" key="11">
    <source>
        <dbReference type="PROSITE" id="PS51523"/>
    </source>
</evidence>
<evidence type="ECO:0000313" key="12">
    <source>
        <dbReference type="EMBL" id="KAK4261116.1"/>
    </source>
</evidence>
<keyword evidence="8" id="KW-0804">Transcription</keyword>
<dbReference type="InterPro" id="IPR006456">
    <property type="entry name" value="ZF_HD_homeobox_Cys/His_dimer"/>
</dbReference>
<evidence type="ECO:0000256" key="1">
    <source>
        <dbReference type="ARBA" id="ARBA00004123"/>
    </source>
</evidence>
<dbReference type="PANTHER" id="PTHR31948">
    <property type="entry name" value="ZINC-FINGER HOMEODOMAIN PROTEIN 2"/>
    <property type="match status" value="1"/>
</dbReference>
<dbReference type="Gene3D" id="1.10.10.60">
    <property type="entry name" value="Homeodomain-like"/>
    <property type="match status" value="1"/>
</dbReference>
<dbReference type="InterPro" id="IPR006455">
    <property type="entry name" value="Homeodomain_ZF_HD"/>
</dbReference>
<dbReference type="SUPFAM" id="SSF46689">
    <property type="entry name" value="Homeodomain-like"/>
    <property type="match status" value="1"/>
</dbReference>
<accession>A0AAE1MI39</accession>
<comment type="caution">
    <text evidence="12">The sequence shown here is derived from an EMBL/GenBank/DDBJ whole genome shotgun (WGS) entry which is preliminary data.</text>
</comment>
<dbReference type="FunFam" id="1.10.10.60:FF:000257">
    <property type="entry name" value="Zinc-finger homeodomain protein 2"/>
    <property type="match status" value="1"/>
</dbReference>
<proteinExistence type="predicted"/>
<keyword evidence="7" id="KW-0371">Homeobox</keyword>
<dbReference type="AlphaFoldDB" id="A0AAE1MI39"/>
<sequence length="343" mass="37323">MDLTPTTTASPSATAHFDSLHTPIPPPIHPTTNTTKSLSLTNGSLKRHHHPSPHPPPPPVVSYKECLKNHAANIGGYALDGCGEFMPSSASIPSDPRSIKCAACGCHRNFHRRDSQEPQSASPNFLSYFYPPLPPPPPPPLAPRGLSPSTSPSSSPSSTSLSPLSSPSPPPVSHFPPPSYHPSAPHMLIAIGSAYSGPSDEQHHQSFMNSSAMKTPTTTEKERQGGRKRYRTKFSQEQKEKMLQFCEKLGWRMQKGDNRMIQDFCNEVGVSRGVFKVWMHNNKNTFRKKSEIGNTQTEKIINEGDDHSRGGGGGFDCDIKDGNNHRNEGSCINLQVSVNGSSS</sequence>
<dbReference type="PROSITE" id="PS51523">
    <property type="entry name" value="ZF_HD_DIMER"/>
    <property type="match status" value="1"/>
</dbReference>
<feature type="compositionally biased region" description="Pro residues" evidence="10">
    <location>
        <begin position="166"/>
        <end position="180"/>
    </location>
</feature>
<dbReference type="EMBL" id="JAWXYG010000010">
    <property type="protein sequence ID" value="KAK4261116.1"/>
    <property type="molecule type" value="Genomic_DNA"/>
</dbReference>
<dbReference type="GO" id="GO:0008270">
    <property type="term" value="F:zinc ion binding"/>
    <property type="evidence" value="ECO:0007669"/>
    <property type="project" value="UniProtKB-KW"/>
</dbReference>
<dbReference type="Proteomes" id="UP001293593">
    <property type="component" value="Unassembled WGS sequence"/>
</dbReference>
<feature type="compositionally biased region" description="Polar residues" evidence="10">
    <location>
        <begin position="205"/>
        <end position="218"/>
    </location>
</feature>
<evidence type="ECO:0000256" key="5">
    <source>
        <dbReference type="ARBA" id="ARBA00023015"/>
    </source>
</evidence>
<keyword evidence="13" id="KW-1185">Reference proteome</keyword>
<feature type="domain" description="ZF-HD dimerization-type" evidence="11">
    <location>
        <begin position="63"/>
        <end position="114"/>
    </location>
</feature>
<evidence type="ECO:0000313" key="13">
    <source>
        <dbReference type="Proteomes" id="UP001293593"/>
    </source>
</evidence>
<reference evidence="12" key="1">
    <citation type="submission" date="2023-10" db="EMBL/GenBank/DDBJ databases">
        <title>Chromosome-level genome of the transformable northern wattle, Acacia crassicarpa.</title>
        <authorList>
            <person name="Massaro I."/>
            <person name="Sinha N.R."/>
            <person name="Poethig S."/>
            <person name="Leichty A.R."/>
        </authorList>
    </citation>
    <scope>NUCLEOTIDE SEQUENCE</scope>
    <source>
        <strain evidence="12">Acra3RX</strain>
        <tissue evidence="12">Leaf</tissue>
    </source>
</reference>
<evidence type="ECO:0000256" key="9">
    <source>
        <dbReference type="ARBA" id="ARBA00023242"/>
    </source>
</evidence>
<keyword evidence="2" id="KW-0479">Metal-binding</keyword>
<keyword evidence="9" id="KW-0539">Nucleus</keyword>
<feature type="compositionally biased region" description="Low complexity" evidence="10">
    <location>
        <begin position="1"/>
        <end position="15"/>
    </location>
</feature>
<protein>
    <recommendedName>
        <fullName evidence="11">ZF-HD dimerization-type domain-containing protein</fullName>
    </recommendedName>
</protein>
<dbReference type="InterPro" id="IPR009057">
    <property type="entry name" value="Homeodomain-like_sf"/>
</dbReference>
<evidence type="ECO:0000256" key="10">
    <source>
        <dbReference type="SAM" id="MobiDB-lite"/>
    </source>
</evidence>
<dbReference type="NCBIfam" id="TIGR01565">
    <property type="entry name" value="homeo_ZF_HD"/>
    <property type="match status" value="1"/>
</dbReference>
<keyword evidence="5" id="KW-0805">Transcription regulation</keyword>
<feature type="compositionally biased region" description="Pro residues" evidence="10">
    <location>
        <begin position="131"/>
        <end position="142"/>
    </location>
</feature>